<keyword evidence="4" id="KW-0472">Membrane</keyword>
<dbReference type="InterPro" id="IPR036322">
    <property type="entry name" value="WD40_repeat_dom_sf"/>
</dbReference>
<dbReference type="Gene3D" id="1.25.40.10">
    <property type="entry name" value="Tetratricopeptide repeat domain"/>
    <property type="match status" value="3"/>
</dbReference>
<dbReference type="PANTHER" id="PTHR11102">
    <property type="entry name" value="SEL-1-LIKE PROTEIN"/>
    <property type="match status" value="1"/>
</dbReference>
<dbReference type="InterPro" id="IPR015943">
    <property type="entry name" value="WD40/YVTN_repeat-like_dom_sf"/>
</dbReference>
<reference evidence="5 6" key="1">
    <citation type="submission" date="2019-06" db="EMBL/GenBank/DDBJ databases">
        <title>Genome Sequence of the Brown Rot Fungal Pathogen Monilinia laxa.</title>
        <authorList>
            <person name="De Miccolis Angelini R.M."/>
            <person name="Landi L."/>
            <person name="Abate D."/>
            <person name="Pollastro S."/>
            <person name="Romanazzi G."/>
            <person name="Faretra F."/>
        </authorList>
    </citation>
    <scope>NUCLEOTIDE SEQUENCE [LARGE SCALE GENOMIC DNA]</scope>
    <source>
        <strain evidence="5 6">Mlax316</strain>
    </source>
</reference>
<organism evidence="5 6">
    <name type="scientific">Monilinia laxa</name>
    <name type="common">Brown rot fungus</name>
    <name type="synonym">Sclerotinia laxa</name>
    <dbReference type="NCBI Taxonomy" id="61186"/>
    <lineage>
        <taxon>Eukaryota</taxon>
        <taxon>Fungi</taxon>
        <taxon>Dikarya</taxon>
        <taxon>Ascomycota</taxon>
        <taxon>Pezizomycotina</taxon>
        <taxon>Leotiomycetes</taxon>
        <taxon>Helotiales</taxon>
        <taxon>Sclerotiniaceae</taxon>
        <taxon>Monilinia</taxon>
    </lineage>
</organism>
<dbReference type="EMBL" id="VIGI01000001">
    <property type="protein sequence ID" value="KAB8304933.1"/>
    <property type="molecule type" value="Genomic_DNA"/>
</dbReference>
<keyword evidence="2" id="KW-0853">WD repeat</keyword>
<dbReference type="SUPFAM" id="SSF81901">
    <property type="entry name" value="HCP-like"/>
    <property type="match status" value="3"/>
</dbReference>
<dbReference type="Proteomes" id="UP000326757">
    <property type="component" value="Unassembled WGS sequence"/>
</dbReference>
<proteinExistence type="inferred from homology"/>
<evidence type="ECO:0000313" key="5">
    <source>
        <dbReference type="EMBL" id="KAB8304933.1"/>
    </source>
</evidence>
<dbReference type="GO" id="GO:0005789">
    <property type="term" value="C:endoplasmic reticulum membrane"/>
    <property type="evidence" value="ECO:0007669"/>
    <property type="project" value="TreeGrafter"/>
</dbReference>
<dbReference type="SMART" id="SM00671">
    <property type="entry name" value="SEL1"/>
    <property type="match status" value="10"/>
</dbReference>
<protein>
    <submittedName>
        <fullName evidence="5">Uncharacterized protein</fullName>
    </submittedName>
</protein>
<keyword evidence="4" id="KW-1133">Transmembrane helix</keyword>
<evidence type="ECO:0000256" key="4">
    <source>
        <dbReference type="SAM" id="Phobius"/>
    </source>
</evidence>
<evidence type="ECO:0000256" key="1">
    <source>
        <dbReference type="ARBA" id="ARBA00038101"/>
    </source>
</evidence>
<dbReference type="PROSITE" id="PS50294">
    <property type="entry name" value="WD_REPEATS_REGION"/>
    <property type="match status" value="1"/>
</dbReference>
<dbReference type="GO" id="GO:0036503">
    <property type="term" value="P:ERAD pathway"/>
    <property type="evidence" value="ECO:0007669"/>
    <property type="project" value="TreeGrafter"/>
</dbReference>
<accession>A0A5N6KM99</accession>
<dbReference type="Gene3D" id="2.130.10.10">
    <property type="entry name" value="YVTN repeat-like/Quinoprotein amine dehydrogenase"/>
    <property type="match status" value="1"/>
</dbReference>
<feature type="transmembrane region" description="Helical" evidence="4">
    <location>
        <begin position="1098"/>
        <end position="1117"/>
    </location>
</feature>
<evidence type="ECO:0000256" key="3">
    <source>
        <dbReference type="SAM" id="MobiDB-lite"/>
    </source>
</evidence>
<comment type="similarity">
    <text evidence="1">Belongs to the sel-1 family.</text>
</comment>
<feature type="region of interest" description="Disordered" evidence="3">
    <location>
        <begin position="1126"/>
        <end position="1153"/>
    </location>
</feature>
<dbReference type="InterPro" id="IPR011990">
    <property type="entry name" value="TPR-like_helical_dom_sf"/>
</dbReference>
<evidence type="ECO:0000313" key="6">
    <source>
        <dbReference type="Proteomes" id="UP000326757"/>
    </source>
</evidence>
<gene>
    <name evidence="5" type="ORF">EYC80_004251</name>
</gene>
<dbReference type="InterPro" id="IPR006597">
    <property type="entry name" value="Sel1-like"/>
</dbReference>
<dbReference type="InterPro" id="IPR001680">
    <property type="entry name" value="WD40_rpt"/>
</dbReference>
<dbReference type="SMART" id="SM00320">
    <property type="entry name" value="WD40"/>
    <property type="match status" value="4"/>
</dbReference>
<keyword evidence="4" id="KW-0812">Transmembrane</keyword>
<dbReference type="PROSITE" id="PS50082">
    <property type="entry name" value="WD_REPEATS_2"/>
    <property type="match status" value="1"/>
</dbReference>
<dbReference type="Pfam" id="PF08238">
    <property type="entry name" value="Sel1"/>
    <property type="match status" value="11"/>
</dbReference>
<feature type="repeat" description="WD" evidence="2">
    <location>
        <begin position="147"/>
        <end position="189"/>
    </location>
</feature>
<dbReference type="OrthoDB" id="27934at2759"/>
<feature type="compositionally biased region" description="Low complexity" evidence="3">
    <location>
        <begin position="1132"/>
        <end position="1148"/>
    </location>
</feature>
<evidence type="ECO:0000256" key="2">
    <source>
        <dbReference type="PROSITE-ProRule" id="PRU00221"/>
    </source>
</evidence>
<dbReference type="SUPFAM" id="SSF50978">
    <property type="entry name" value="WD40 repeat-like"/>
    <property type="match status" value="1"/>
</dbReference>
<keyword evidence="6" id="KW-1185">Reference proteome</keyword>
<name>A0A5N6KM99_MONLA</name>
<comment type="caution">
    <text evidence="5">The sequence shown here is derived from an EMBL/GenBank/DDBJ whole genome shotgun (WGS) entry which is preliminary data.</text>
</comment>
<dbReference type="InterPro" id="IPR050767">
    <property type="entry name" value="Sel1_AlgK"/>
</dbReference>
<dbReference type="PANTHER" id="PTHR11102:SF147">
    <property type="entry name" value="SEL1L ADAPTOR SUBUNIT OF ERAD E3 UBIQUITIN LIGASE"/>
    <property type="match status" value="1"/>
</dbReference>
<dbReference type="AlphaFoldDB" id="A0A5N6KM99"/>
<sequence>MYRFFASDTFEVKGAEPTYIYDIISVAAGLASISSDDCLRLLDPTALNGQPLNTIKKVNSDVTCLKTIGNGDSSIVVTAGRDGKVCLVDPRTCGKVGEVKSDQGAPILSLACSNTNGIAAGTELTNHQAAVSIWDARSLAAPIVQYVESHSDDVTELQFHPAQQSLLLSGSTDGLVNIYNITIADEEEALHQTINHGHSIHHANFLSDTDIFALSHDEKFSMYELVTNPEEGVEEPAPVVYGDMRESLGGEYVANVLCRPDGGAVLGIGSHSKNDFDLVQLKKGKPWVFSPETKVTLSGAHGSEIVRSFCFLDAHRAVLTAGEDGQIKSWRDFLLPLQNRSKVIHAEVLKDEEPKPAAYTAASNSFLAVHFSNKLCAAQESHRAPPTKNTAEHELVEKAINSLQRYERSHPRSTSKPPGIVKTLTQYAVASLPRIVQGPPTDGKTPGHQQAPGPVAEAVQLLEQAADVDNSDAIYLLAQMNFYGNYSYPKDYSEAFRRYYQLASLDGNSSAQHMIGFMYATGIGGAVEQDQAKSLLYHTFAAEGGSTRSAMTLAYRHHAGIGMSRNCDLGIKYYKKVADKAIEWHRSGPPGGMAYVQDSYQLAEDDGGVYGEGASFSSAGHNAKSGGPNSDAHAALDDVLEYLDLMSRKGDFKATFSLGRIHYDGQKGLPRNLKSAKWYFTKVAKLYWTRNGKIIDSDKPQLDKIAAKSAGYLGRMYLRGESVDQSYDKAQTWFERGIKNGDSGSQYGMGLMYLHGLGVPKNSVLAQQYFKASADQDFAPAQVNLGAMHLDQGTENDIKVANRYFELAARYGNIEAYYYLAELIDQGVGRDRSCPLATAYYKNVAEKAEPLLTSFAEANSAYEQGDNELALIGYMHAAEQGYEKGQSNVAYILDEQKSKLTVPSWLTLVSTPRPQSLQNAALALLYWTRAAKQANTDALVKMGDYYLYGIGTQADMEKAAACYTAASEFPQSAQALYNLGWMHENGVGLDQDFHLAKRYYDHALETNEEAYLPVTLSLLKLRIRSAWNSFTHGKVNSIIDEPTPRKQWSLAEWISNFLQDDHPYYADYDADDAYGSAHDPMPGGDADGLYDDIIDDGLFESLIIIGLAAALVFLIVYRQQRQEAHRRGEGAAGNAQQNAQPANGEAPNRGLFPQPGDANFNDWVAGGAYSVHVRISDTNSNVKYQYENESWNNVGVEM</sequence>
<dbReference type="Pfam" id="PF00400">
    <property type="entry name" value="WD40"/>
    <property type="match status" value="2"/>
</dbReference>